<reference evidence="2 3" key="1">
    <citation type="submission" date="2023-12" db="EMBL/GenBank/DDBJ databases">
        <title>Friends and Foes: Symbiotic and Algicidal bacterial influence on Karenia brevis blooms.</title>
        <authorList>
            <person name="Fei C."/>
            <person name="Mohamed A.R."/>
            <person name="Booker A."/>
            <person name="Arshad M."/>
            <person name="Klass S."/>
            <person name="Ahn S."/>
            <person name="Gilbert P.M."/>
            <person name="Heil C.A."/>
            <person name="Martinez J.M."/>
            <person name="Amin S.A."/>
        </authorList>
    </citation>
    <scope>NUCLEOTIDE SEQUENCE [LARGE SCALE GENOMIC DNA]</scope>
    <source>
        <strain evidence="2 3">CE15</strain>
    </source>
</reference>
<dbReference type="Pfam" id="PF11456">
    <property type="entry name" value="DUF3019"/>
    <property type="match status" value="1"/>
</dbReference>
<sequence length="128" mass="14702">MFFRYCLCFILCAFNSAGVAAQQKAHFQLAPAVCMVQNSDDVCQVDVNFEWQIKKAEDVCILRDQTPLKCWQNATEGRFSYKADVQFGTVYSLVNRKTGKQIASAKIKVQSSNTKSQRRRLRTPWSFF</sequence>
<keyword evidence="3" id="KW-1185">Reference proteome</keyword>
<comment type="caution">
    <text evidence="2">The sequence shown here is derived from an EMBL/GenBank/DDBJ whole genome shotgun (WGS) entry which is preliminary data.</text>
</comment>
<dbReference type="EMBL" id="JBAWKS010000001">
    <property type="protein sequence ID" value="MEI4549051.1"/>
    <property type="molecule type" value="Genomic_DNA"/>
</dbReference>
<evidence type="ECO:0000313" key="2">
    <source>
        <dbReference type="EMBL" id="MEI4549051.1"/>
    </source>
</evidence>
<dbReference type="Proteomes" id="UP001382455">
    <property type="component" value="Unassembled WGS sequence"/>
</dbReference>
<name>A0ABU8EQ78_9GAMM</name>
<feature type="signal peptide" evidence="1">
    <location>
        <begin position="1"/>
        <end position="21"/>
    </location>
</feature>
<evidence type="ECO:0000256" key="1">
    <source>
        <dbReference type="SAM" id="SignalP"/>
    </source>
</evidence>
<dbReference type="InterPro" id="IPR021559">
    <property type="entry name" value="DUF3019"/>
</dbReference>
<evidence type="ECO:0000313" key="3">
    <source>
        <dbReference type="Proteomes" id="UP001382455"/>
    </source>
</evidence>
<accession>A0ABU8EQ78</accession>
<gene>
    <name evidence="2" type="ORF">WAE96_04885</name>
</gene>
<protein>
    <submittedName>
        <fullName evidence="2">DUF3019 domain-containing protein</fullName>
    </submittedName>
</protein>
<feature type="chain" id="PRO_5046080900" evidence="1">
    <location>
        <begin position="22"/>
        <end position="128"/>
    </location>
</feature>
<dbReference type="RefSeq" id="WP_336434750.1">
    <property type="nucleotide sequence ID" value="NZ_JBAWKS010000001.1"/>
</dbReference>
<keyword evidence="1" id="KW-0732">Signal</keyword>
<proteinExistence type="predicted"/>
<organism evidence="2 3">
    <name type="scientific">Pseudoalteromonas spongiae</name>
    <dbReference type="NCBI Taxonomy" id="298657"/>
    <lineage>
        <taxon>Bacteria</taxon>
        <taxon>Pseudomonadati</taxon>
        <taxon>Pseudomonadota</taxon>
        <taxon>Gammaproteobacteria</taxon>
        <taxon>Alteromonadales</taxon>
        <taxon>Pseudoalteromonadaceae</taxon>
        <taxon>Pseudoalteromonas</taxon>
    </lineage>
</organism>